<gene>
    <name evidence="2" type="ORF">PR048_031868</name>
</gene>
<feature type="compositionally biased region" description="Basic and acidic residues" evidence="1">
    <location>
        <begin position="1"/>
        <end position="10"/>
    </location>
</feature>
<dbReference type="EMBL" id="JARBHB010000015">
    <property type="protein sequence ID" value="KAJ8868059.1"/>
    <property type="molecule type" value="Genomic_DNA"/>
</dbReference>
<keyword evidence="3" id="KW-1185">Reference proteome</keyword>
<dbReference type="Proteomes" id="UP001159363">
    <property type="component" value="Chromosome 14"/>
</dbReference>
<feature type="compositionally biased region" description="Basic and acidic residues" evidence="1">
    <location>
        <begin position="144"/>
        <end position="175"/>
    </location>
</feature>
<feature type="region of interest" description="Disordered" evidence="1">
    <location>
        <begin position="1"/>
        <end position="24"/>
    </location>
</feature>
<proteinExistence type="predicted"/>
<organism evidence="2 3">
    <name type="scientific">Dryococelus australis</name>
    <dbReference type="NCBI Taxonomy" id="614101"/>
    <lineage>
        <taxon>Eukaryota</taxon>
        <taxon>Metazoa</taxon>
        <taxon>Ecdysozoa</taxon>
        <taxon>Arthropoda</taxon>
        <taxon>Hexapoda</taxon>
        <taxon>Insecta</taxon>
        <taxon>Pterygota</taxon>
        <taxon>Neoptera</taxon>
        <taxon>Polyneoptera</taxon>
        <taxon>Phasmatodea</taxon>
        <taxon>Verophasmatodea</taxon>
        <taxon>Anareolatae</taxon>
        <taxon>Phasmatidae</taxon>
        <taxon>Eurycanthinae</taxon>
        <taxon>Dryococelus</taxon>
    </lineage>
</organism>
<evidence type="ECO:0000256" key="1">
    <source>
        <dbReference type="SAM" id="MobiDB-lite"/>
    </source>
</evidence>
<name>A0ABQ9G6H7_9NEOP</name>
<feature type="compositionally biased region" description="Basic and acidic residues" evidence="1">
    <location>
        <begin position="123"/>
        <end position="136"/>
    </location>
</feature>
<evidence type="ECO:0000313" key="2">
    <source>
        <dbReference type="EMBL" id="KAJ8868059.1"/>
    </source>
</evidence>
<feature type="region of interest" description="Disordered" evidence="1">
    <location>
        <begin position="119"/>
        <end position="175"/>
    </location>
</feature>
<reference evidence="2 3" key="1">
    <citation type="submission" date="2023-02" db="EMBL/GenBank/DDBJ databases">
        <title>LHISI_Scaffold_Assembly.</title>
        <authorList>
            <person name="Stuart O.P."/>
            <person name="Cleave R."/>
            <person name="Magrath M.J.L."/>
            <person name="Mikheyev A.S."/>
        </authorList>
    </citation>
    <scope>NUCLEOTIDE SEQUENCE [LARGE SCALE GENOMIC DNA]</scope>
    <source>
        <strain evidence="2">Daus_M_001</strain>
        <tissue evidence="2">Leg muscle</tissue>
    </source>
</reference>
<protein>
    <submittedName>
        <fullName evidence="2">Uncharacterized protein</fullName>
    </submittedName>
</protein>
<accession>A0ABQ9G6H7</accession>
<evidence type="ECO:0000313" key="3">
    <source>
        <dbReference type="Proteomes" id="UP001159363"/>
    </source>
</evidence>
<comment type="caution">
    <text evidence="2">The sequence shown here is derived from an EMBL/GenBank/DDBJ whole genome shotgun (WGS) entry which is preliminary data.</text>
</comment>
<sequence>MKSEEGREGWGGRTSVLPPGGRLLNNTSVDAGTEQRRRANFSLSVFSETNRVMVAQRLARSPPTKAIRIQSLAGSLRIFAVGIVLDDVVVRLTCMLAVGFPSPSHDCGVIAGATHRTGVNKHRQGEAHRQHRERYGRNTAQRETNTRTSHDQAPRQTEDRRRTSNRETLWRGRQGETAHAWRTGCVGGSQLFAGLRRPPVVLRPRRSEVKVALLLLALRTSTPPPPARHSHPHPHGLTATIHPAQSSFSRRYDQEQTPDPDMSLLLRQEIYICVCVFLSSPRVVTFLPHTFVFVSLSCLLSSSVHIEIFPCICMYCGNTWAAVNNEVLRSDECEATRVWSSARMQGWGKQNTPEKTRRPVVSSGMILTFENPGVTKPTMAEDSLHMTGLYCQHCTQLRTIDQFLGRLPCDVPLPLTCEWLTPTLRGDRDVTITFLIASTREALNWRAVSTSPRDFQRKPNHFVTLKAVHDKVSTFEINLRKKVTARACIYLNGRTE</sequence>